<reference evidence="4 5" key="1">
    <citation type="submission" date="2024-09" db="EMBL/GenBank/DDBJ databases">
        <authorList>
            <person name="Sun Q."/>
            <person name="Mori K."/>
        </authorList>
    </citation>
    <scope>NUCLEOTIDE SEQUENCE [LARGE SCALE GENOMIC DNA]</scope>
    <source>
        <strain evidence="4 5">CCM 7468</strain>
    </source>
</reference>
<keyword evidence="5" id="KW-1185">Reference proteome</keyword>
<evidence type="ECO:0000259" key="2">
    <source>
        <dbReference type="Pfam" id="PF07589"/>
    </source>
</evidence>
<accession>A0ABV6IUY4</accession>
<dbReference type="RefSeq" id="WP_377050858.1">
    <property type="nucleotide sequence ID" value="NZ_JBHLVZ010000033.1"/>
</dbReference>
<evidence type="ECO:0000313" key="5">
    <source>
        <dbReference type="Proteomes" id="UP001589789"/>
    </source>
</evidence>
<gene>
    <name evidence="4" type="ORF">ACFFIC_12805</name>
</gene>
<feature type="domain" description="Choice-of-anchor A" evidence="3">
    <location>
        <begin position="31"/>
        <end position="270"/>
    </location>
</feature>
<dbReference type="NCBIfam" id="TIGR04215">
    <property type="entry name" value="choice_anch_A"/>
    <property type="match status" value="1"/>
</dbReference>
<keyword evidence="4" id="KW-0176">Collagen</keyword>
<protein>
    <submittedName>
        <fullName evidence="4">Collagen-binding domain-containing protein</fullName>
    </submittedName>
</protein>
<proteinExistence type="predicted"/>
<dbReference type="EMBL" id="JBHLVZ010000033">
    <property type="protein sequence ID" value="MFC0386413.1"/>
    <property type="molecule type" value="Genomic_DNA"/>
</dbReference>
<dbReference type="Proteomes" id="UP001589789">
    <property type="component" value="Unassembled WGS sequence"/>
</dbReference>
<name>A0ABV6IUY4_9PROT</name>
<comment type="caution">
    <text evidence="4">The sequence shown here is derived from an EMBL/GenBank/DDBJ whole genome shotgun (WGS) entry which is preliminary data.</text>
</comment>
<evidence type="ECO:0000256" key="1">
    <source>
        <dbReference type="SAM" id="SignalP"/>
    </source>
</evidence>
<evidence type="ECO:0000259" key="3">
    <source>
        <dbReference type="Pfam" id="PF20597"/>
    </source>
</evidence>
<feature type="chain" id="PRO_5046988009" evidence="1">
    <location>
        <begin position="25"/>
        <end position="320"/>
    </location>
</feature>
<evidence type="ECO:0000313" key="4">
    <source>
        <dbReference type="EMBL" id="MFC0386413.1"/>
    </source>
</evidence>
<organism evidence="4 5">
    <name type="scientific">Muricoccus vinaceus</name>
    <dbReference type="NCBI Taxonomy" id="424704"/>
    <lineage>
        <taxon>Bacteria</taxon>
        <taxon>Pseudomonadati</taxon>
        <taxon>Pseudomonadota</taxon>
        <taxon>Alphaproteobacteria</taxon>
        <taxon>Acetobacterales</taxon>
        <taxon>Roseomonadaceae</taxon>
        <taxon>Muricoccus</taxon>
    </lineage>
</organism>
<feature type="domain" description="Ice-binding protein C-terminal" evidence="2">
    <location>
        <begin position="285"/>
        <end position="308"/>
    </location>
</feature>
<dbReference type="NCBIfam" id="TIGR02595">
    <property type="entry name" value="PEP_CTERM"/>
    <property type="match status" value="1"/>
</dbReference>
<feature type="signal peptide" evidence="1">
    <location>
        <begin position="1"/>
        <end position="24"/>
    </location>
</feature>
<dbReference type="Pfam" id="PF07589">
    <property type="entry name" value="PEP-CTERM"/>
    <property type="match status" value="1"/>
</dbReference>
<dbReference type="InterPro" id="IPR026588">
    <property type="entry name" value="Choice_anch_A"/>
</dbReference>
<sequence length="320" mass="32551">MKLRLIAGLALAAGLLAVIPAATAAPITAAEILSKFNAVVLGDFSSNSDVEGRLLVGGNLTGGATFNNNPRGAGGLPELGALNVHNNVAAPGPFNVNNGGGVVVGGTNNGTFNLNGGGTLQTGLRNFDPAQVGATLGALSGQLTALQANSQVDAADPNNAAFNAAPDSSGRAVFTLSTTALESYRNINFNLNGASTVIVNVSGTSFQDMANFNAAIDVNQRVLWNFFEADTLSFGFWHGAVLAIGAQVTNSTPIEGVLMAGSFSGRGELHDHRFLGSIPDLGPTPVPEPASLALFGGSILFLGVLARRQRGPARGSMARL</sequence>
<dbReference type="Pfam" id="PF20597">
    <property type="entry name" value="pAdhesive_15"/>
    <property type="match status" value="1"/>
</dbReference>
<dbReference type="InterPro" id="IPR013424">
    <property type="entry name" value="Ice-binding_C"/>
</dbReference>
<keyword evidence="1" id="KW-0732">Signal</keyword>